<sequence>MEVENAFFNTSDYNLQHKVLGKGTYGKVYLAERVSDHEEFAAKVINVGSEFDGHEQMLFLRESFIMQKLNHAAIVKFIGINFRSFSDQQYLQPTIITEYLRHGSLKDILLKEKSSLSNKEWTATKKYINLLGISDALRYLHEHGIAHRDLKPENILLDDDYYPRSVDVYAFALIAYEIVTGKQPFSELFESTSEFLSYQKIIDGYRPKFPSFVDEKMRDLITRCWSERPEDRPTFKEIFEELSNDLTYFTEFVDETDIQDYLYLLSQTNEEQQKKKSNSLKSENQSHLEKQLNELKAKISELQNDQDLLYKSNEHLYLGLVSLLGDKNTRNLEKVKNELKISSKQGNRYASFILGLLYETGEEFKGNIKKSLKYYEISSQQKGLDGLRRIGYLYANGYGVKQNHFKAKDYFEKAADCGDSLALTNLGYLYQNGLGCKQDYKKAIDYYQKAAELSEANALTILGVLYYNGEGVKKNHAKAKKYFEKAVKFWEKAALKNLKIFN</sequence>
<dbReference type="SUPFAM" id="SSF81901">
    <property type="entry name" value="HCP-like"/>
    <property type="match status" value="1"/>
</dbReference>
<keyword evidence="3 4" id="KW-0067">ATP-binding</keyword>
<dbReference type="Pfam" id="PF08238">
    <property type="entry name" value="Sel1"/>
    <property type="match status" value="4"/>
</dbReference>
<keyword evidence="1" id="KW-0723">Serine/threonine-protein kinase</keyword>
<dbReference type="EMBL" id="JAPFFF010000041">
    <property type="protein sequence ID" value="KAK8841592.1"/>
    <property type="molecule type" value="Genomic_DNA"/>
</dbReference>
<feature type="domain" description="Protein kinase" evidence="6">
    <location>
        <begin position="14"/>
        <end position="249"/>
    </location>
</feature>
<dbReference type="Proteomes" id="UP001470230">
    <property type="component" value="Unassembled WGS sequence"/>
</dbReference>
<dbReference type="SMART" id="SM00220">
    <property type="entry name" value="S_TKc"/>
    <property type="match status" value="1"/>
</dbReference>
<dbReference type="PANTHER" id="PTHR44329:SF214">
    <property type="entry name" value="PROTEIN KINASE DOMAIN-CONTAINING PROTEIN"/>
    <property type="match status" value="1"/>
</dbReference>
<dbReference type="PROSITE" id="PS50011">
    <property type="entry name" value="PROTEIN_KINASE_DOM"/>
    <property type="match status" value="1"/>
</dbReference>
<evidence type="ECO:0000256" key="1">
    <source>
        <dbReference type="ARBA" id="ARBA00022527"/>
    </source>
</evidence>
<comment type="caution">
    <text evidence="7">The sequence shown here is derived from an EMBL/GenBank/DDBJ whole genome shotgun (WGS) entry which is preliminary data.</text>
</comment>
<gene>
    <name evidence="7" type="ORF">M9Y10_027217</name>
</gene>
<dbReference type="InterPro" id="IPR006597">
    <property type="entry name" value="Sel1-like"/>
</dbReference>
<dbReference type="InterPro" id="IPR001245">
    <property type="entry name" value="Ser-Thr/Tyr_kinase_cat_dom"/>
</dbReference>
<dbReference type="InterPro" id="IPR017441">
    <property type="entry name" value="Protein_kinase_ATP_BS"/>
</dbReference>
<evidence type="ECO:0000256" key="5">
    <source>
        <dbReference type="SAM" id="Coils"/>
    </source>
</evidence>
<evidence type="ECO:0000256" key="3">
    <source>
        <dbReference type="ARBA" id="ARBA00022840"/>
    </source>
</evidence>
<dbReference type="PANTHER" id="PTHR44329">
    <property type="entry name" value="SERINE/THREONINE-PROTEIN KINASE TNNI3K-RELATED"/>
    <property type="match status" value="1"/>
</dbReference>
<dbReference type="InterPro" id="IPR008271">
    <property type="entry name" value="Ser/Thr_kinase_AS"/>
</dbReference>
<keyword evidence="5" id="KW-0175">Coiled coil</keyword>
<feature type="binding site" evidence="4">
    <location>
        <position position="43"/>
    </location>
    <ligand>
        <name>ATP</name>
        <dbReference type="ChEBI" id="CHEBI:30616"/>
    </ligand>
</feature>
<evidence type="ECO:0000256" key="2">
    <source>
        <dbReference type="ARBA" id="ARBA00022741"/>
    </source>
</evidence>
<evidence type="ECO:0000313" key="8">
    <source>
        <dbReference type="Proteomes" id="UP001470230"/>
    </source>
</evidence>
<dbReference type="InterPro" id="IPR051681">
    <property type="entry name" value="Ser/Thr_Kinases-Pseudokinases"/>
</dbReference>
<dbReference type="Gene3D" id="1.10.510.10">
    <property type="entry name" value="Transferase(Phosphotransferase) domain 1"/>
    <property type="match status" value="2"/>
</dbReference>
<protein>
    <recommendedName>
        <fullName evidence="6">Protein kinase domain-containing protein</fullName>
    </recommendedName>
</protein>
<dbReference type="SMART" id="SM00671">
    <property type="entry name" value="SEL1"/>
    <property type="match status" value="4"/>
</dbReference>
<keyword evidence="2 4" id="KW-0547">Nucleotide-binding</keyword>
<evidence type="ECO:0000313" key="7">
    <source>
        <dbReference type="EMBL" id="KAK8841592.1"/>
    </source>
</evidence>
<dbReference type="Gene3D" id="1.25.40.10">
    <property type="entry name" value="Tetratricopeptide repeat domain"/>
    <property type="match status" value="1"/>
</dbReference>
<evidence type="ECO:0000256" key="4">
    <source>
        <dbReference type="PROSITE-ProRule" id="PRU10141"/>
    </source>
</evidence>
<dbReference type="InterPro" id="IPR011009">
    <property type="entry name" value="Kinase-like_dom_sf"/>
</dbReference>
<proteinExistence type="predicted"/>
<dbReference type="InterPro" id="IPR000719">
    <property type="entry name" value="Prot_kinase_dom"/>
</dbReference>
<dbReference type="Pfam" id="PF07714">
    <property type="entry name" value="PK_Tyr_Ser-Thr"/>
    <property type="match status" value="1"/>
</dbReference>
<dbReference type="SUPFAM" id="SSF56112">
    <property type="entry name" value="Protein kinase-like (PK-like)"/>
    <property type="match status" value="1"/>
</dbReference>
<keyword evidence="1" id="KW-0808">Transferase</keyword>
<dbReference type="PROSITE" id="PS00108">
    <property type="entry name" value="PROTEIN_KINASE_ST"/>
    <property type="match status" value="1"/>
</dbReference>
<dbReference type="Pfam" id="PF00069">
    <property type="entry name" value="Pkinase"/>
    <property type="match status" value="1"/>
</dbReference>
<keyword evidence="1" id="KW-0418">Kinase</keyword>
<reference evidence="7 8" key="1">
    <citation type="submission" date="2024-04" db="EMBL/GenBank/DDBJ databases">
        <title>Tritrichomonas musculus Genome.</title>
        <authorList>
            <person name="Alves-Ferreira E."/>
            <person name="Grigg M."/>
            <person name="Lorenzi H."/>
            <person name="Galac M."/>
        </authorList>
    </citation>
    <scope>NUCLEOTIDE SEQUENCE [LARGE SCALE GENOMIC DNA]</scope>
    <source>
        <strain evidence="7 8">EAF2021</strain>
    </source>
</reference>
<accession>A0ABR2H7R5</accession>
<keyword evidence="8" id="KW-1185">Reference proteome</keyword>
<dbReference type="PROSITE" id="PS00107">
    <property type="entry name" value="PROTEIN_KINASE_ATP"/>
    <property type="match status" value="1"/>
</dbReference>
<name>A0ABR2H7R5_9EUKA</name>
<organism evidence="7 8">
    <name type="scientific">Tritrichomonas musculus</name>
    <dbReference type="NCBI Taxonomy" id="1915356"/>
    <lineage>
        <taxon>Eukaryota</taxon>
        <taxon>Metamonada</taxon>
        <taxon>Parabasalia</taxon>
        <taxon>Tritrichomonadida</taxon>
        <taxon>Tritrichomonadidae</taxon>
        <taxon>Tritrichomonas</taxon>
    </lineage>
</organism>
<evidence type="ECO:0000259" key="6">
    <source>
        <dbReference type="PROSITE" id="PS50011"/>
    </source>
</evidence>
<feature type="coiled-coil region" evidence="5">
    <location>
        <begin position="278"/>
        <end position="312"/>
    </location>
</feature>
<dbReference type="InterPro" id="IPR011990">
    <property type="entry name" value="TPR-like_helical_dom_sf"/>
</dbReference>